<feature type="region of interest" description="Disordered" evidence="1">
    <location>
        <begin position="59"/>
        <end position="100"/>
    </location>
</feature>
<gene>
    <name evidence="2" type="ORF">L916_10794</name>
</gene>
<dbReference type="Proteomes" id="UP000053864">
    <property type="component" value="Unassembled WGS sequence"/>
</dbReference>
<dbReference type="AlphaFoldDB" id="W2ITU4"/>
<reference evidence="2" key="1">
    <citation type="submission" date="2013-11" db="EMBL/GenBank/DDBJ databases">
        <title>The Genome Sequence of Phytophthora parasitica CJ05E6.</title>
        <authorList>
            <consortium name="The Broad Institute Genomics Platform"/>
            <person name="Russ C."/>
            <person name="Tyler B."/>
            <person name="Panabieres F."/>
            <person name="Shan W."/>
            <person name="Tripathy S."/>
            <person name="Grunwald N."/>
            <person name="Machado M."/>
            <person name="Johnson C.S."/>
            <person name="Arredondo F."/>
            <person name="Hong C."/>
            <person name="Coffey M."/>
            <person name="Young S.K."/>
            <person name="Zeng Q."/>
            <person name="Gargeya S."/>
            <person name="Fitzgerald M."/>
            <person name="Abouelleil A."/>
            <person name="Alvarado L."/>
            <person name="Chapman S.B."/>
            <person name="Gainer-Dewar J."/>
            <person name="Goldberg J."/>
            <person name="Griggs A."/>
            <person name="Gujja S."/>
            <person name="Hansen M."/>
            <person name="Howarth C."/>
            <person name="Imamovic A."/>
            <person name="Ireland A."/>
            <person name="Larimer J."/>
            <person name="McCowan C."/>
            <person name="Murphy C."/>
            <person name="Pearson M."/>
            <person name="Poon T.W."/>
            <person name="Priest M."/>
            <person name="Roberts A."/>
            <person name="Saif S."/>
            <person name="Shea T."/>
            <person name="Sykes S."/>
            <person name="Wortman J."/>
            <person name="Nusbaum C."/>
            <person name="Birren B."/>
        </authorList>
    </citation>
    <scope>NUCLEOTIDE SEQUENCE [LARGE SCALE GENOMIC DNA]</scope>
    <source>
        <strain evidence="2">CJ05E6</strain>
    </source>
</reference>
<proteinExistence type="predicted"/>
<name>W2ITU4_PHYNI</name>
<evidence type="ECO:0000256" key="1">
    <source>
        <dbReference type="SAM" id="MobiDB-lite"/>
    </source>
</evidence>
<accession>W2ITU4</accession>
<protein>
    <submittedName>
        <fullName evidence="2">Uncharacterized protein</fullName>
    </submittedName>
</protein>
<sequence length="100" mass="11029">MAPVLEPPEEDSETAVIQHNAEAHRDAMILILCVFGKAIDQVAFLVSDNCSLNKRLAQDQSSPALTLSQPASKLSRTNRTLRAARRKRLTNVSCESPRTK</sequence>
<organism evidence="2">
    <name type="scientific">Phytophthora nicotianae</name>
    <name type="common">Potato buckeye rot agent</name>
    <name type="synonym">Phytophthora parasitica</name>
    <dbReference type="NCBI Taxonomy" id="4792"/>
    <lineage>
        <taxon>Eukaryota</taxon>
        <taxon>Sar</taxon>
        <taxon>Stramenopiles</taxon>
        <taxon>Oomycota</taxon>
        <taxon>Peronosporomycetes</taxon>
        <taxon>Peronosporales</taxon>
        <taxon>Peronosporaceae</taxon>
        <taxon>Phytophthora</taxon>
    </lineage>
</organism>
<dbReference type="EMBL" id="KI673564">
    <property type="protein sequence ID" value="ETL37526.1"/>
    <property type="molecule type" value="Genomic_DNA"/>
</dbReference>
<feature type="compositionally biased region" description="Polar residues" evidence="1">
    <location>
        <begin position="59"/>
        <end position="75"/>
    </location>
</feature>
<dbReference type="VEuPathDB" id="FungiDB:PPTG_24339"/>
<evidence type="ECO:0000313" key="2">
    <source>
        <dbReference type="EMBL" id="ETL37526.1"/>
    </source>
</evidence>